<dbReference type="SUPFAM" id="SSF46785">
    <property type="entry name" value="Winged helix' DNA-binding domain"/>
    <property type="match status" value="1"/>
</dbReference>
<gene>
    <name evidence="1" type="ORF">HMPREF0381_1572</name>
</gene>
<dbReference type="InterPro" id="IPR000944">
    <property type="entry name" value="Tscrpt_reg_Rrf2"/>
</dbReference>
<comment type="caution">
    <text evidence="1">The sequence shown here is derived from an EMBL/GenBank/DDBJ whole genome shotgun (WGS) entry which is preliminary data.</text>
</comment>
<organism evidence="1 2">
    <name type="scientific">Lachnoanaerobaculum saburreum DSM 3986</name>
    <dbReference type="NCBI Taxonomy" id="887325"/>
    <lineage>
        <taxon>Bacteria</taxon>
        <taxon>Bacillati</taxon>
        <taxon>Bacillota</taxon>
        <taxon>Clostridia</taxon>
        <taxon>Lachnospirales</taxon>
        <taxon>Lachnospiraceae</taxon>
        <taxon>Lachnoanaerobaculum</taxon>
    </lineage>
</organism>
<reference evidence="1 2" key="1">
    <citation type="submission" date="2010-12" db="EMBL/GenBank/DDBJ databases">
        <authorList>
            <person name="Muzny D."/>
            <person name="Qin X."/>
            <person name="Deng J."/>
            <person name="Jiang H."/>
            <person name="Liu Y."/>
            <person name="Qu J."/>
            <person name="Song X.-Z."/>
            <person name="Zhang L."/>
            <person name="Thornton R."/>
            <person name="Coyle M."/>
            <person name="Francisco L."/>
            <person name="Jackson L."/>
            <person name="Javaid M."/>
            <person name="Korchina V."/>
            <person name="Kovar C."/>
            <person name="Mata R."/>
            <person name="Mathew T."/>
            <person name="Ngo R."/>
            <person name="Nguyen L."/>
            <person name="Nguyen N."/>
            <person name="Okwuonu G."/>
            <person name="Ongeri F."/>
            <person name="Pham C."/>
            <person name="Simmons D."/>
            <person name="Wilczek-Boney K."/>
            <person name="Hale W."/>
            <person name="Jakkamsetti A."/>
            <person name="Pham P."/>
            <person name="Ruth R."/>
            <person name="San Lucas F."/>
            <person name="Warren J."/>
            <person name="Zhang J."/>
            <person name="Zhao Z."/>
            <person name="Zhou C."/>
            <person name="Zhu D."/>
            <person name="Lee S."/>
            <person name="Bess C."/>
            <person name="Blankenburg K."/>
            <person name="Forbes L."/>
            <person name="Fu Q."/>
            <person name="Gubbala S."/>
            <person name="Hirani K."/>
            <person name="Jayaseelan J.C."/>
            <person name="Lara F."/>
            <person name="Munidasa M."/>
            <person name="Palculict T."/>
            <person name="Patil S."/>
            <person name="Pu L.-L."/>
            <person name="Saada N."/>
            <person name="Tang L."/>
            <person name="Weissenberger G."/>
            <person name="Zhu Y."/>
            <person name="Hemphill L."/>
            <person name="Shang Y."/>
            <person name="Youmans B."/>
            <person name="Ayvaz T."/>
            <person name="Ross M."/>
            <person name="Santibanez J."/>
            <person name="Aqrawi P."/>
            <person name="Gross S."/>
            <person name="Joshi V."/>
            <person name="Fowler G."/>
            <person name="Nazareth L."/>
            <person name="Reid J."/>
            <person name="Worley K."/>
            <person name="Petrosino J."/>
            <person name="Highlander S."/>
            <person name="Gibbs R."/>
        </authorList>
    </citation>
    <scope>NUCLEOTIDE SEQUENCE [LARGE SCALE GENOMIC DNA]</scope>
    <source>
        <strain evidence="1 2">DSM 3986</strain>
    </source>
</reference>
<dbReference type="Gene3D" id="1.10.10.10">
    <property type="entry name" value="Winged helix-like DNA-binding domain superfamily/Winged helix DNA-binding domain"/>
    <property type="match status" value="1"/>
</dbReference>
<dbReference type="AlphaFoldDB" id="E6LNK3"/>
<dbReference type="Proteomes" id="UP000003434">
    <property type="component" value="Unassembled WGS sequence"/>
</dbReference>
<protein>
    <submittedName>
        <fullName evidence="1">Transcriptional regulator</fullName>
    </submittedName>
</protein>
<dbReference type="GO" id="GO:0003700">
    <property type="term" value="F:DNA-binding transcription factor activity"/>
    <property type="evidence" value="ECO:0007669"/>
    <property type="project" value="TreeGrafter"/>
</dbReference>
<accession>E6LNK3</accession>
<proteinExistence type="predicted"/>
<dbReference type="PROSITE" id="PS51197">
    <property type="entry name" value="HTH_RRF2_2"/>
    <property type="match status" value="1"/>
</dbReference>
<sequence>MTYSILIPKDWKSDINFRILYYTKGLTLMQISSRFTIALHIFTCVEYFKDREKITSDFLSGSISSNPVIIRNILSQLRKAGLITVARGTGGIEITRDLSEISFYDIYMAVEAVKEEGLFHFHESPNPLCPVGKNIHRLLDDKLVKIQEAMENKMKEYTLLDIKRGMEEFC</sequence>
<dbReference type="PANTHER" id="PTHR33221">
    <property type="entry name" value="WINGED HELIX-TURN-HELIX TRANSCRIPTIONAL REGULATOR, RRF2 FAMILY"/>
    <property type="match status" value="1"/>
</dbReference>
<dbReference type="EMBL" id="AEPW01000060">
    <property type="protein sequence ID" value="EFU76575.1"/>
    <property type="molecule type" value="Genomic_DNA"/>
</dbReference>
<dbReference type="GO" id="GO:0005829">
    <property type="term" value="C:cytosol"/>
    <property type="evidence" value="ECO:0007669"/>
    <property type="project" value="TreeGrafter"/>
</dbReference>
<evidence type="ECO:0000313" key="1">
    <source>
        <dbReference type="EMBL" id="EFU76575.1"/>
    </source>
</evidence>
<dbReference type="InterPro" id="IPR036390">
    <property type="entry name" value="WH_DNA-bd_sf"/>
</dbReference>
<dbReference type="Pfam" id="PF02082">
    <property type="entry name" value="Rrf2"/>
    <property type="match status" value="1"/>
</dbReference>
<dbReference type="eggNOG" id="COG1959">
    <property type="taxonomic scope" value="Bacteria"/>
</dbReference>
<dbReference type="HOGENOM" id="CLU_107144_4_2_9"/>
<dbReference type="PANTHER" id="PTHR33221:SF15">
    <property type="entry name" value="HTH-TYPE TRANSCRIPTIONAL REGULATOR YWGB-RELATED"/>
    <property type="match status" value="1"/>
</dbReference>
<dbReference type="InterPro" id="IPR036388">
    <property type="entry name" value="WH-like_DNA-bd_sf"/>
</dbReference>
<name>E6LNK3_9FIRM</name>
<evidence type="ECO:0000313" key="2">
    <source>
        <dbReference type="Proteomes" id="UP000003434"/>
    </source>
</evidence>